<evidence type="ECO:0000259" key="1">
    <source>
        <dbReference type="PROSITE" id="PS51747"/>
    </source>
</evidence>
<feature type="domain" description="CMP/dCMP-type deaminase" evidence="1">
    <location>
        <begin position="3"/>
        <end position="119"/>
    </location>
</feature>
<reference evidence="2" key="1">
    <citation type="submission" date="2024-06" db="EMBL/GenBank/DDBJ databases">
        <title>Streptomyces sp. strain HUAS MG91 genome sequences.</title>
        <authorList>
            <person name="Mo P."/>
        </authorList>
    </citation>
    <scope>NUCLEOTIDE SEQUENCE</scope>
    <source>
        <strain evidence="2">HUAS MG91</strain>
    </source>
</reference>
<organism evidence="2">
    <name type="scientific">Streptomyces tabacisoli</name>
    <dbReference type="NCBI Taxonomy" id="3156398"/>
    <lineage>
        <taxon>Bacteria</taxon>
        <taxon>Bacillati</taxon>
        <taxon>Actinomycetota</taxon>
        <taxon>Actinomycetes</taxon>
        <taxon>Kitasatosporales</taxon>
        <taxon>Streptomycetaceae</taxon>
        <taxon>Streptomyces</taxon>
    </lineage>
</organism>
<evidence type="ECO:0000313" key="2">
    <source>
        <dbReference type="EMBL" id="XCJ68640.1"/>
    </source>
</evidence>
<dbReference type="PANTHER" id="PTHR11079">
    <property type="entry name" value="CYTOSINE DEAMINASE FAMILY MEMBER"/>
    <property type="match status" value="1"/>
</dbReference>
<dbReference type="SUPFAM" id="SSF53927">
    <property type="entry name" value="Cytidine deaminase-like"/>
    <property type="match status" value="1"/>
</dbReference>
<dbReference type="AlphaFoldDB" id="A0AAU8IKC0"/>
<name>A0AAU8IKC0_9ACTN</name>
<dbReference type="RefSeq" id="WP_353940325.1">
    <property type="nucleotide sequence ID" value="NZ_CP159534.1"/>
</dbReference>
<gene>
    <name evidence="2" type="ORF">ABII15_01140</name>
</gene>
<dbReference type="PANTHER" id="PTHR11079:SF179">
    <property type="entry name" value="TRNA(ADENINE(34)) DEAMINASE, CHLOROPLASTIC"/>
    <property type="match status" value="1"/>
</dbReference>
<dbReference type="EMBL" id="CP159534">
    <property type="protein sequence ID" value="XCJ68640.1"/>
    <property type="molecule type" value="Genomic_DNA"/>
</dbReference>
<dbReference type="Gene3D" id="3.40.140.10">
    <property type="entry name" value="Cytidine Deaminase, domain 2"/>
    <property type="match status" value="1"/>
</dbReference>
<dbReference type="CDD" id="cd01285">
    <property type="entry name" value="nucleoside_deaminase"/>
    <property type="match status" value="1"/>
</dbReference>
<protein>
    <submittedName>
        <fullName evidence="2">Nucleoside deaminase</fullName>
    </submittedName>
</protein>
<proteinExistence type="predicted"/>
<dbReference type="Pfam" id="PF00383">
    <property type="entry name" value="dCMP_cyt_deam_1"/>
    <property type="match status" value="1"/>
</dbReference>
<dbReference type="PROSITE" id="PS51747">
    <property type="entry name" value="CYT_DCMP_DEAMINASES_2"/>
    <property type="match status" value="1"/>
</dbReference>
<dbReference type="InterPro" id="IPR002125">
    <property type="entry name" value="CMP_dCMP_dom"/>
</dbReference>
<accession>A0AAU8IKC0</accession>
<dbReference type="InterPro" id="IPR016193">
    <property type="entry name" value="Cytidine_deaminase-like"/>
</dbReference>
<dbReference type="KEGG" id="stac:ABII15_01140"/>
<sequence>MDERELTHLRRCVDLAAEALEAGDEPFGSVLVDGAGTVRAEDRNRIAGGDSTRHPEFELARWAAENLTPQERRDATVYTSGEHCPMCSAAHAWVGLGRIVYVASSAQLTEWLTAWGRPQPPVRPLSVREIAPSVKVEGPVDALVPAVKALHRRLADRS</sequence>
<dbReference type="GO" id="GO:0003824">
    <property type="term" value="F:catalytic activity"/>
    <property type="evidence" value="ECO:0007669"/>
    <property type="project" value="InterPro"/>
</dbReference>